<feature type="coiled-coil region" evidence="2">
    <location>
        <begin position="97"/>
        <end position="159"/>
    </location>
</feature>
<reference evidence="5" key="1">
    <citation type="submission" date="2016-10" db="EMBL/GenBank/DDBJ databases">
        <authorList>
            <person name="Varghese N."/>
            <person name="Submissions S."/>
        </authorList>
    </citation>
    <scope>NUCLEOTIDE SEQUENCE [LARGE SCALE GENOMIC DNA]</scope>
    <source>
        <strain evidence="5">LMG 15572</strain>
    </source>
</reference>
<organism evidence="4 5">
    <name type="scientific">Streptococcus gallolyticus</name>
    <dbReference type="NCBI Taxonomy" id="315405"/>
    <lineage>
        <taxon>Bacteria</taxon>
        <taxon>Bacillati</taxon>
        <taxon>Bacillota</taxon>
        <taxon>Bacilli</taxon>
        <taxon>Lactobacillales</taxon>
        <taxon>Streptococcaceae</taxon>
        <taxon>Streptococcus</taxon>
    </lineage>
</organism>
<keyword evidence="2" id="KW-0175">Coiled coil</keyword>
<evidence type="ECO:0000256" key="2">
    <source>
        <dbReference type="SAM" id="Coils"/>
    </source>
</evidence>
<accession>A0A1I7F676</accession>
<evidence type="ECO:0000313" key="4">
    <source>
        <dbReference type="EMBL" id="SFU31738.1"/>
    </source>
</evidence>
<dbReference type="EMBL" id="FPBN01000001">
    <property type="protein sequence ID" value="SFU31738.1"/>
    <property type="molecule type" value="Genomic_DNA"/>
</dbReference>
<protein>
    <submittedName>
        <fullName evidence="4">LXG domain of WXG superfamily protein</fullName>
    </submittedName>
</protein>
<gene>
    <name evidence="4" type="ORF">SAMN05660328_101222</name>
</gene>
<evidence type="ECO:0000256" key="1">
    <source>
        <dbReference type="ARBA" id="ARBA00034117"/>
    </source>
</evidence>
<dbReference type="RefSeq" id="WP_074656511.1">
    <property type="nucleotide sequence ID" value="NZ_FOLZ01000001.1"/>
</dbReference>
<sequence length="561" mass="63104">MSIDMILEDSQSQAQTTTSYCQHQLEGYQAIQQAINQFVSDTESLKGKAYDSARAFAETVLQALARGGELYEETLSQLISKLPNDYIEMVDGKTWREDELLQRIDQQQQCLNVLEEAELQLSLISVMSLERKTSLHQYHAELIEMHAELKQTYEEILEKLYAFDTYSASIFDALADIDTQMTLGLSQIDQSWNAQTGTFQAMANMSWATVLNNQYAVKDVKATNEEKAFMANLMTQYGFDAETAQLILEVKRGIDKEFPKLSQNERDYLLLRLIGSVSYGAVNGTKDEILWNMTAGDLATYFYHEKSTASGNSVYRVGMTYDEIMAKLGISAEDSETLYKNLTLQHTLSGEAKKLDTYGEDDLNQYAEELVSTYRDNRGIDITVDEVLAGIEVMYHKADFTHQSITMATHLRPSTYPLINGQVEDLAGWEGDTTRNANEKDPSIGVDDYLADLDAVNLTSRMSSGQSYMTALNSYQSELRAGKTTREAEFKQNIDLKEVKTTIFSSLVPKEVVAVSPVTGAPIYASVSEDEAMAYLQENYEGSYLFIQSLEEEENLFGEDN</sequence>
<feature type="domain" description="LXG" evidence="3">
    <location>
        <begin position="1"/>
        <end position="228"/>
    </location>
</feature>
<dbReference type="Proteomes" id="UP000183629">
    <property type="component" value="Unassembled WGS sequence"/>
</dbReference>
<dbReference type="AlphaFoldDB" id="A0A1I7F676"/>
<evidence type="ECO:0000313" key="5">
    <source>
        <dbReference type="Proteomes" id="UP000183629"/>
    </source>
</evidence>
<keyword evidence="5" id="KW-1185">Reference proteome</keyword>
<name>A0A1I7F676_9STRE</name>
<dbReference type="InterPro" id="IPR006829">
    <property type="entry name" value="LXG_dom"/>
</dbReference>
<comment type="similarity">
    <text evidence="1">In the N-terminal section; belongs to the LXG family.</text>
</comment>
<evidence type="ECO:0000259" key="3">
    <source>
        <dbReference type="PROSITE" id="PS51756"/>
    </source>
</evidence>
<proteinExistence type="inferred from homology"/>
<dbReference type="PROSITE" id="PS51756">
    <property type="entry name" value="LXG"/>
    <property type="match status" value="1"/>
</dbReference>